<reference evidence="2" key="1">
    <citation type="submission" date="2020-08" db="EMBL/GenBank/DDBJ databases">
        <authorList>
            <person name="Cejkova D."/>
            <person name="Kubasova T."/>
            <person name="Jahodarova E."/>
            <person name="Rychlik I."/>
        </authorList>
    </citation>
    <scope>NUCLEOTIDE SEQUENCE</scope>
    <source>
        <strain evidence="2">An559</strain>
    </source>
</reference>
<dbReference type="EMBL" id="JACJKY010000009">
    <property type="protein sequence ID" value="MBM6920964.1"/>
    <property type="molecule type" value="Genomic_DNA"/>
</dbReference>
<dbReference type="Proteomes" id="UP000774750">
    <property type="component" value="Unassembled WGS sequence"/>
</dbReference>
<keyword evidence="3" id="KW-1185">Reference proteome</keyword>
<reference evidence="2" key="2">
    <citation type="journal article" date="2021" name="Sci. Rep.">
        <title>The distribution of antibiotic resistance genes in chicken gut microbiota commensals.</title>
        <authorList>
            <person name="Juricova H."/>
            <person name="Matiasovicova J."/>
            <person name="Kubasova T."/>
            <person name="Cejkova D."/>
            <person name="Rychlik I."/>
        </authorList>
    </citation>
    <scope>NUCLEOTIDE SEQUENCE</scope>
    <source>
        <strain evidence="2">An559</strain>
    </source>
</reference>
<feature type="transmembrane region" description="Helical" evidence="1">
    <location>
        <begin position="6"/>
        <end position="22"/>
    </location>
</feature>
<evidence type="ECO:0000256" key="1">
    <source>
        <dbReference type="SAM" id="Phobius"/>
    </source>
</evidence>
<keyword evidence="1" id="KW-0812">Transmembrane</keyword>
<feature type="transmembrane region" description="Helical" evidence="1">
    <location>
        <begin position="63"/>
        <end position="83"/>
    </location>
</feature>
<name>A0A939BDD5_9FIRM</name>
<organism evidence="2 3">
    <name type="scientific">Merdimmobilis hominis</name>
    <dbReference type="NCBI Taxonomy" id="2897707"/>
    <lineage>
        <taxon>Bacteria</taxon>
        <taxon>Bacillati</taxon>
        <taxon>Bacillota</taxon>
        <taxon>Clostridia</taxon>
        <taxon>Eubacteriales</taxon>
        <taxon>Oscillospiraceae</taxon>
        <taxon>Merdimmobilis</taxon>
    </lineage>
</organism>
<feature type="transmembrane region" description="Helical" evidence="1">
    <location>
        <begin position="90"/>
        <end position="108"/>
    </location>
</feature>
<comment type="caution">
    <text evidence="2">The sequence shown here is derived from an EMBL/GenBank/DDBJ whole genome shotgun (WGS) entry which is preliminary data.</text>
</comment>
<proteinExistence type="predicted"/>
<evidence type="ECO:0000313" key="2">
    <source>
        <dbReference type="EMBL" id="MBM6920964.1"/>
    </source>
</evidence>
<keyword evidence="1" id="KW-1133">Transmembrane helix</keyword>
<evidence type="ECO:0000313" key="3">
    <source>
        <dbReference type="Proteomes" id="UP000774750"/>
    </source>
</evidence>
<dbReference type="RefSeq" id="WP_204446443.1">
    <property type="nucleotide sequence ID" value="NZ_JACJKY010000009.1"/>
</dbReference>
<feature type="transmembrane region" description="Helical" evidence="1">
    <location>
        <begin position="34"/>
        <end position="51"/>
    </location>
</feature>
<sequence>MVVESLAILLLLLIIEVVFLRAKRKEHAAQIAPLLILPAGHFLTNLIPDLIRFPLTATAKTGIDVLCLAIAVSLLGIFSVRFARVRTRAAYLLTCGGFTVILGLIFIYNNYAA</sequence>
<accession>A0A939BDD5</accession>
<keyword evidence="1" id="KW-0472">Membrane</keyword>
<dbReference type="AlphaFoldDB" id="A0A939BDD5"/>
<gene>
    <name evidence="2" type="ORF">H6A12_07345</name>
</gene>
<protein>
    <submittedName>
        <fullName evidence="2">Uncharacterized protein</fullName>
    </submittedName>
</protein>